<dbReference type="GO" id="GO:0008083">
    <property type="term" value="F:growth factor activity"/>
    <property type="evidence" value="ECO:0007669"/>
    <property type="project" value="InterPro"/>
</dbReference>
<dbReference type="PANTHER" id="PTHR11486">
    <property type="entry name" value="FIBROBLAST GROWTH FACTOR"/>
    <property type="match status" value="1"/>
</dbReference>
<dbReference type="InterPro" id="IPR008996">
    <property type="entry name" value="IL1/FGF"/>
</dbReference>
<accession>A0A6S7HFS1</accession>
<dbReference type="OrthoDB" id="5987799at2759"/>
<evidence type="ECO:0000313" key="4">
    <source>
        <dbReference type="Proteomes" id="UP001152795"/>
    </source>
</evidence>
<dbReference type="PRINTS" id="PR00263">
    <property type="entry name" value="HBGFFGF"/>
</dbReference>
<dbReference type="Proteomes" id="UP001152795">
    <property type="component" value="Unassembled WGS sequence"/>
</dbReference>
<keyword evidence="4" id="KW-1185">Reference proteome</keyword>
<dbReference type="CDD" id="cd00058">
    <property type="entry name" value="beta-trefoil_FGF"/>
    <property type="match status" value="1"/>
</dbReference>
<sequence length="223" mass="25916">MEVIVRDQARRRQFWWPREFEQTMKLPLSKSGRRRRLFCRNGVYLRVTADKRVAGTTNPFDPTVVFDIIPAGPNCVKIQNVKSGLYIAIDQNGDIMTKSHADIECVFEETNNNNFYDIYKRPRNVGPPFVLGLRKDGEAESTLYRGKKQAKFSEFCFITQLIYNHAYSAERAQKISTEVPSSDQTDSHHIYSTTRKCVVARVTRQEPVQTRKLRAAHYYTKKQ</sequence>
<dbReference type="InterPro" id="IPR056378">
    <property type="entry name" value="Let-756-like_FGF"/>
</dbReference>
<dbReference type="SMART" id="SM00442">
    <property type="entry name" value="FGF"/>
    <property type="match status" value="1"/>
</dbReference>
<gene>
    <name evidence="3" type="ORF">PACLA_8A049814</name>
</gene>
<dbReference type="SUPFAM" id="SSF50353">
    <property type="entry name" value="Cytokine"/>
    <property type="match status" value="1"/>
</dbReference>
<dbReference type="EMBL" id="CACRXK020004221">
    <property type="protein sequence ID" value="CAB4001980.1"/>
    <property type="molecule type" value="Genomic_DNA"/>
</dbReference>
<comment type="caution">
    <text evidence="3">The sequence shown here is derived from an EMBL/GenBank/DDBJ whole genome shotgun (WGS) entry which is preliminary data.</text>
</comment>
<evidence type="ECO:0000256" key="1">
    <source>
        <dbReference type="ARBA" id="ARBA00007936"/>
    </source>
</evidence>
<reference evidence="3" key="1">
    <citation type="submission" date="2020-04" db="EMBL/GenBank/DDBJ databases">
        <authorList>
            <person name="Alioto T."/>
            <person name="Alioto T."/>
            <person name="Gomez Garrido J."/>
        </authorList>
    </citation>
    <scope>NUCLEOTIDE SEQUENCE</scope>
    <source>
        <strain evidence="3">A484AB</strain>
    </source>
</reference>
<name>A0A6S7HFS1_PARCT</name>
<evidence type="ECO:0000313" key="3">
    <source>
        <dbReference type="EMBL" id="CAB4001980.1"/>
    </source>
</evidence>
<dbReference type="Gene3D" id="2.80.10.50">
    <property type="match status" value="1"/>
</dbReference>
<organism evidence="3 4">
    <name type="scientific">Paramuricea clavata</name>
    <name type="common">Red gorgonian</name>
    <name type="synonym">Violescent sea-whip</name>
    <dbReference type="NCBI Taxonomy" id="317549"/>
    <lineage>
        <taxon>Eukaryota</taxon>
        <taxon>Metazoa</taxon>
        <taxon>Cnidaria</taxon>
        <taxon>Anthozoa</taxon>
        <taxon>Octocorallia</taxon>
        <taxon>Malacalcyonacea</taxon>
        <taxon>Plexauridae</taxon>
        <taxon>Paramuricea</taxon>
    </lineage>
</organism>
<dbReference type="Pfam" id="PF00167">
    <property type="entry name" value="FGF"/>
    <property type="match status" value="1"/>
</dbReference>
<dbReference type="PROSITE" id="PS00247">
    <property type="entry name" value="HBGF_FGF"/>
    <property type="match status" value="1"/>
</dbReference>
<comment type="similarity">
    <text evidence="1 2">Belongs to the heparin-binding growth factors family.</text>
</comment>
<dbReference type="AlphaFoldDB" id="A0A6S7HFS1"/>
<evidence type="ECO:0000256" key="2">
    <source>
        <dbReference type="RuleBase" id="RU049442"/>
    </source>
</evidence>
<protein>
    <recommendedName>
        <fullName evidence="2">Fibroblast growth factor</fullName>
        <shortName evidence="2">FGF</shortName>
    </recommendedName>
</protein>
<proteinExistence type="inferred from homology"/>
<dbReference type="InterPro" id="IPR002209">
    <property type="entry name" value="Fibroblast_GF_fam"/>
</dbReference>